<comment type="subcellular location">
    <subcellularLocation>
        <location evidence="1">Cell outer membrane</location>
    </subcellularLocation>
</comment>
<sequence length="527" mass="56188">MQMITTRAPVLLAALTILLTACDSGGGGSSTSSTASTAPTTAKAPPPYSGALVKEAWSGLPAYRSRVEMKQIERYGDHSVLRFYVTNLEQTPRSITFALGMVPSGNHDFKLIDPVGHKAYFPHYDGAGDTVGSRTWPTSHVSGVRYETLLHFPPIPQNVRTLTVLTPSTAGEFTSVPVVDGTGSGGPVAPRASSEPAPGSTVSWPMRGTTGKPADAVVDMYGLTESEVKSRSTTGNEEKIGLRADVLFDFDKATLTPGAKQILDDVAGETRAKADPAKPPIVITGHTDGKGSHDYNQRLSEQRAQSVLKELQARLGTDYQYRAEGKAATRPVAKEGGTDDEKARARNRRVEVAYQIKQRTTQTTETTTRAPQEGTTGGGVPAPFHPADGGTIATRTIEGTLFGAKVKRRLDVKPFYRDGAYLVVVFEITNLGPDDLVRPVTGYTGKNGGAFGSFGVVDPVSKTTYKSVRLGPDDGTVTRRYADQDTSVLNVKPGTTNRGFFYVPAPTAKTVTLDAGEFGQIPNLPVP</sequence>
<evidence type="ECO:0000313" key="8">
    <source>
        <dbReference type="EMBL" id="GAA2603825.1"/>
    </source>
</evidence>
<feature type="domain" description="OmpA-like" evidence="7">
    <location>
        <begin position="235"/>
        <end position="358"/>
    </location>
</feature>
<dbReference type="PRINTS" id="PR01021">
    <property type="entry name" value="OMPADOMAIN"/>
</dbReference>
<dbReference type="Gene3D" id="3.30.1330.60">
    <property type="entry name" value="OmpA-like domain"/>
    <property type="match status" value="1"/>
</dbReference>
<feature type="region of interest" description="Disordered" evidence="5">
    <location>
        <begin position="359"/>
        <end position="383"/>
    </location>
</feature>
<feature type="region of interest" description="Disordered" evidence="5">
    <location>
        <begin position="175"/>
        <end position="210"/>
    </location>
</feature>
<organism evidence="8 9">
    <name type="scientific">Actinomadura fulvescens</name>
    <dbReference type="NCBI Taxonomy" id="46160"/>
    <lineage>
        <taxon>Bacteria</taxon>
        <taxon>Bacillati</taxon>
        <taxon>Actinomycetota</taxon>
        <taxon>Actinomycetes</taxon>
        <taxon>Streptosporangiales</taxon>
        <taxon>Thermomonosporaceae</taxon>
        <taxon>Actinomadura</taxon>
    </lineage>
</organism>
<evidence type="ECO:0000256" key="3">
    <source>
        <dbReference type="ARBA" id="ARBA00023237"/>
    </source>
</evidence>
<dbReference type="InterPro" id="IPR006664">
    <property type="entry name" value="OMP_bac"/>
</dbReference>
<feature type="region of interest" description="Disordered" evidence="5">
    <location>
        <begin position="270"/>
        <end position="295"/>
    </location>
</feature>
<evidence type="ECO:0000256" key="2">
    <source>
        <dbReference type="ARBA" id="ARBA00023136"/>
    </source>
</evidence>
<evidence type="ECO:0000256" key="5">
    <source>
        <dbReference type="SAM" id="MobiDB-lite"/>
    </source>
</evidence>
<dbReference type="Pfam" id="PF00691">
    <property type="entry name" value="OmpA"/>
    <property type="match status" value="1"/>
</dbReference>
<evidence type="ECO:0000256" key="6">
    <source>
        <dbReference type="SAM" id="SignalP"/>
    </source>
</evidence>
<comment type="caution">
    <text evidence="8">The sequence shown here is derived from an EMBL/GenBank/DDBJ whole genome shotgun (WGS) entry which is preliminary data.</text>
</comment>
<dbReference type="EMBL" id="BAAATD010000005">
    <property type="protein sequence ID" value="GAA2603825.1"/>
    <property type="molecule type" value="Genomic_DNA"/>
</dbReference>
<dbReference type="PANTHER" id="PTHR30329:SF21">
    <property type="entry name" value="LIPOPROTEIN YIAD-RELATED"/>
    <property type="match status" value="1"/>
</dbReference>
<keyword evidence="6" id="KW-0732">Signal</keyword>
<evidence type="ECO:0000313" key="9">
    <source>
        <dbReference type="Proteomes" id="UP001501509"/>
    </source>
</evidence>
<dbReference type="InterPro" id="IPR036737">
    <property type="entry name" value="OmpA-like_sf"/>
</dbReference>
<dbReference type="CDD" id="cd07185">
    <property type="entry name" value="OmpA_C-like"/>
    <property type="match status" value="1"/>
</dbReference>
<dbReference type="PROSITE" id="PS51123">
    <property type="entry name" value="OMPA_2"/>
    <property type="match status" value="1"/>
</dbReference>
<dbReference type="InterPro" id="IPR050330">
    <property type="entry name" value="Bact_OuterMem_StrucFunc"/>
</dbReference>
<keyword evidence="2 4" id="KW-0472">Membrane</keyword>
<gene>
    <name evidence="8" type="ORF">GCM10010411_42460</name>
</gene>
<dbReference type="Proteomes" id="UP001501509">
    <property type="component" value="Unassembled WGS sequence"/>
</dbReference>
<feature type="compositionally biased region" description="Low complexity" evidence="5">
    <location>
        <begin position="359"/>
        <end position="374"/>
    </location>
</feature>
<dbReference type="InterPro" id="IPR006665">
    <property type="entry name" value="OmpA-like"/>
</dbReference>
<evidence type="ECO:0000256" key="1">
    <source>
        <dbReference type="ARBA" id="ARBA00004442"/>
    </source>
</evidence>
<proteinExistence type="predicted"/>
<accession>A0ABP6CAR3</accession>
<keyword evidence="9" id="KW-1185">Reference proteome</keyword>
<name>A0ABP6CAR3_9ACTN</name>
<dbReference type="PROSITE" id="PS51257">
    <property type="entry name" value="PROKAR_LIPOPROTEIN"/>
    <property type="match status" value="1"/>
</dbReference>
<evidence type="ECO:0000259" key="7">
    <source>
        <dbReference type="PROSITE" id="PS51123"/>
    </source>
</evidence>
<dbReference type="SUPFAM" id="SSF103088">
    <property type="entry name" value="OmpA-like"/>
    <property type="match status" value="1"/>
</dbReference>
<evidence type="ECO:0000256" key="4">
    <source>
        <dbReference type="PROSITE-ProRule" id="PRU00473"/>
    </source>
</evidence>
<feature type="chain" id="PRO_5046374861" description="OmpA-like domain-containing protein" evidence="6">
    <location>
        <begin position="22"/>
        <end position="527"/>
    </location>
</feature>
<keyword evidence="3" id="KW-0998">Cell outer membrane</keyword>
<feature type="region of interest" description="Disordered" evidence="5">
    <location>
        <begin position="325"/>
        <end position="346"/>
    </location>
</feature>
<reference evidence="9" key="1">
    <citation type="journal article" date="2019" name="Int. J. Syst. Evol. Microbiol.">
        <title>The Global Catalogue of Microorganisms (GCM) 10K type strain sequencing project: providing services to taxonomists for standard genome sequencing and annotation.</title>
        <authorList>
            <consortium name="The Broad Institute Genomics Platform"/>
            <consortium name="The Broad Institute Genome Sequencing Center for Infectious Disease"/>
            <person name="Wu L."/>
            <person name="Ma J."/>
        </authorList>
    </citation>
    <scope>NUCLEOTIDE SEQUENCE [LARGE SCALE GENOMIC DNA]</scope>
    <source>
        <strain evidence="9">JCM 6833</strain>
    </source>
</reference>
<protein>
    <recommendedName>
        <fullName evidence="7">OmpA-like domain-containing protein</fullName>
    </recommendedName>
</protein>
<dbReference type="PANTHER" id="PTHR30329">
    <property type="entry name" value="STATOR ELEMENT OF FLAGELLAR MOTOR COMPLEX"/>
    <property type="match status" value="1"/>
</dbReference>
<feature type="signal peptide" evidence="6">
    <location>
        <begin position="1"/>
        <end position="21"/>
    </location>
</feature>